<evidence type="ECO:0000313" key="1">
    <source>
        <dbReference type="EMBL" id="AXH69692.1"/>
    </source>
</evidence>
<accession>A0A345MGL1</accession>
<sequence>MSAGLRTVDIFDEMRAKSKGEYVETVNGFEIWDVGTHGHSTYMLFKRRGKQMFMSTGSFSPLSYAQRLARETKL</sequence>
<proteinExistence type="predicted"/>
<dbReference type="GeneID" id="55610193"/>
<evidence type="ECO:0000313" key="2">
    <source>
        <dbReference type="Proteomes" id="UP000259834"/>
    </source>
</evidence>
<dbReference type="KEGG" id="vg:55610193"/>
<dbReference type="EMBL" id="MH590597">
    <property type="protein sequence ID" value="AXH69692.1"/>
    <property type="molecule type" value="Genomic_DNA"/>
</dbReference>
<keyword evidence="2" id="KW-1185">Reference proteome</keyword>
<reference evidence="1 2" key="1">
    <citation type="submission" date="2018-07" db="EMBL/GenBank/DDBJ databases">
        <authorList>
            <person name="Gillick B.D."/>
            <person name="Moore J."/>
            <person name="Davilla D."/>
            <person name="Asghedom D."/>
            <person name="Smith B.R."/>
            <person name="Klug H."/>
            <person name="Hughes L.E."/>
            <person name="Garlena R.A."/>
            <person name="Russell D.A."/>
            <person name="Pope W.H."/>
            <person name="Jacobs-Sera D."/>
            <person name="Hatfull G.F."/>
        </authorList>
    </citation>
    <scope>NUCLEOTIDE SEQUENCE [LARGE SCALE GENOMIC DNA]</scope>
</reference>
<organism evidence="1 2">
    <name type="scientific">Streptomyces phage LukeCage</name>
    <dbReference type="NCBI Taxonomy" id="2283304"/>
    <lineage>
        <taxon>Viruses</taxon>
        <taxon>Duplodnaviria</taxon>
        <taxon>Heunggongvirae</taxon>
        <taxon>Uroviricota</taxon>
        <taxon>Caudoviricetes</taxon>
        <taxon>Stanwilliamsviridae</taxon>
        <taxon>Boydwoodruffvirinae</taxon>
        <taxon>Karimacvirus</taxon>
        <taxon>Karimacvirus lukecage</taxon>
        <taxon>Streptomyces virus LukeCage</taxon>
    </lineage>
</organism>
<gene>
    <name evidence="1" type="primary">205</name>
    <name evidence="1" type="ORF">SEA_LUKECAGE_205</name>
</gene>
<protein>
    <submittedName>
        <fullName evidence="1">Uncharacterized protein</fullName>
    </submittedName>
</protein>
<dbReference type="Proteomes" id="UP000259834">
    <property type="component" value="Segment"/>
</dbReference>
<dbReference type="RefSeq" id="YP_009840092.1">
    <property type="nucleotide sequence ID" value="NC_048723.1"/>
</dbReference>
<name>A0A345MGL1_9CAUD</name>